<sequence>MCLNLARDDESPRGGHCRCLATGRRAHVEHALAGSRTDQRRDPLAGEVLGISVFAHRDAGRLVHPHQGCKCIRLAEFLGQPLEHPVRVGQFRGRSGPVRHRVGRHLAEHSVDEPTHGLRRKFHGLAHCRMRSDARVHQLVRAEPEDRPDLWVRVLHNEAVHAHVAGATHPGAPVDELGHEPAVPVVQRGLAEHRREQQIGVGPLVLDPAQCPIRNLSGRFSDQATHPLSVSRRVPTTLRPSLPCPPVGPSRAGALARRRT</sequence>
<name>A0A6J6S9K2_9ZZZZ</name>
<dbReference type="AlphaFoldDB" id="A0A6J6S9K2"/>
<dbReference type="EMBL" id="CAEZXX010000244">
    <property type="protein sequence ID" value="CAB4731423.1"/>
    <property type="molecule type" value="Genomic_DNA"/>
</dbReference>
<reference evidence="1" key="1">
    <citation type="submission" date="2020-05" db="EMBL/GenBank/DDBJ databases">
        <authorList>
            <person name="Chiriac C."/>
            <person name="Salcher M."/>
            <person name="Ghai R."/>
            <person name="Kavagutti S V."/>
        </authorList>
    </citation>
    <scope>NUCLEOTIDE SEQUENCE</scope>
</reference>
<protein>
    <submittedName>
        <fullName evidence="1">Unannotated protein</fullName>
    </submittedName>
</protein>
<accession>A0A6J6S9K2</accession>
<gene>
    <name evidence="1" type="ORF">UFOPK2602_02355</name>
</gene>
<proteinExistence type="predicted"/>
<evidence type="ECO:0000313" key="1">
    <source>
        <dbReference type="EMBL" id="CAB4731423.1"/>
    </source>
</evidence>
<organism evidence="1">
    <name type="scientific">freshwater metagenome</name>
    <dbReference type="NCBI Taxonomy" id="449393"/>
    <lineage>
        <taxon>unclassified sequences</taxon>
        <taxon>metagenomes</taxon>
        <taxon>ecological metagenomes</taxon>
    </lineage>
</organism>